<protein>
    <submittedName>
        <fullName evidence="1">14786_t:CDS:1</fullName>
    </submittedName>
</protein>
<dbReference type="InterPro" id="IPR011990">
    <property type="entry name" value="TPR-like_helical_dom_sf"/>
</dbReference>
<keyword evidence="2" id="KW-1185">Reference proteome</keyword>
<dbReference type="Gene3D" id="1.25.40.10">
    <property type="entry name" value="Tetratricopeptide repeat domain"/>
    <property type="match status" value="1"/>
</dbReference>
<sequence>MSQANQAKKKKKTTSKYIERIENSIRKSVTPTYNPILPNVEEYDTSQMKAYKDNQIANAEDKFNNAKRQYFVAIDNLFMVASASEDFTKAFDVLQRIQNEGDNWTKSQTKNKLAKRLLGGYGCTKNINEARKLIEEASNLDHTHAKAWLNNYRLIDDFGASEVIKHKMT</sequence>
<evidence type="ECO:0000313" key="2">
    <source>
        <dbReference type="Proteomes" id="UP000789901"/>
    </source>
</evidence>
<evidence type="ECO:0000313" key="1">
    <source>
        <dbReference type="EMBL" id="CAG8741709.1"/>
    </source>
</evidence>
<proteinExistence type="predicted"/>
<reference evidence="1 2" key="1">
    <citation type="submission" date="2021-06" db="EMBL/GenBank/DDBJ databases">
        <authorList>
            <person name="Kallberg Y."/>
            <person name="Tangrot J."/>
            <person name="Rosling A."/>
        </authorList>
    </citation>
    <scope>NUCLEOTIDE SEQUENCE [LARGE SCALE GENOMIC DNA]</scope>
    <source>
        <strain evidence="1 2">120-4 pot B 10/14</strain>
    </source>
</reference>
<dbReference type="SUPFAM" id="SSF81901">
    <property type="entry name" value="HCP-like"/>
    <property type="match status" value="1"/>
</dbReference>
<accession>A0ABN7V8D2</accession>
<dbReference type="Proteomes" id="UP000789901">
    <property type="component" value="Unassembled WGS sequence"/>
</dbReference>
<name>A0ABN7V8D2_GIGMA</name>
<dbReference type="EMBL" id="CAJVQB010010647">
    <property type="protein sequence ID" value="CAG8741709.1"/>
    <property type="molecule type" value="Genomic_DNA"/>
</dbReference>
<gene>
    <name evidence="1" type="ORF">GMARGA_LOCUS15451</name>
</gene>
<comment type="caution">
    <text evidence="1">The sequence shown here is derived from an EMBL/GenBank/DDBJ whole genome shotgun (WGS) entry which is preliminary data.</text>
</comment>
<organism evidence="1 2">
    <name type="scientific">Gigaspora margarita</name>
    <dbReference type="NCBI Taxonomy" id="4874"/>
    <lineage>
        <taxon>Eukaryota</taxon>
        <taxon>Fungi</taxon>
        <taxon>Fungi incertae sedis</taxon>
        <taxon>Mucoromycota</taxon>
        <taxon>Glomeromycotina</taxon>
        <taxon>Glomeromycetes</taxon>
        <taxon>Diversisporales</taxon>
        <taxon>Gigasporaceae</taxon>
        <taxon>Gigaspora</taxon>
    </lineage>
</organism>